<feature type="domain" description="U-box" evidence="2">
    <location>
        <begin position="119"/>
        <end position="185"/>
    </location>
</feature>
<dbReference type="GO" id="GO:0016567">
    <property type="term" value="P:protein ubiquitination"/>
    <property type="evidence" value="ECO:0007669"/>
    <property type="project" value="InterPro"/>
</dbReference>
<dbReference type="PANTHER" id="PTHR46573">
    <property type="entry name" value="WD REPEAT, SAM AND U-BOX DOMAIN-CONTAINING PROTEIN 1"/>
    <property type="match status" value="1"/>
</dbReference>
<evidence type="ECO:0000313" key="3">
    <source>
        <dbReference type="EMBL" id="GMH56860.1"/>
    </source>
</evidence>
<protein>
    <recommendedName>
        <fullName evidence="2">U-box domain-containing protein</fullName>
    </recommendedName>
</protein>
<dbReference type="CDD" id="cd16655">
    <property type="entry name" value="RING-Ubox_WDSUB1-like"/>
    <property type="match status" value="1"/>
</dbReference>
<feature type="compositionally biased region" description="Low complexity" evidence="1">
    <location>
        <begin position="60"/>
        <end position="79"/>
    </location>
</feature>
<dbReference type="Pfam" id="PF04564">
    <property type="entry name" value="U-box"/>
    <property type="match status" value="1"/>
</dbReference>
<organism evidence="3 4">
    <name type="scientific">Triparma retinervis</name>
    <dbReference type="NCBI Taxonomy" id="2557542"/>
    <lineage>
        <taxon>Eukaryota</taxon>
        <taxon>Sar</taxon>
        <taxon>Stramenopiles</taxon>
        <taxon>Ochrophyta</taxon>
        <taxon>Bolidophyceae</taxon>
        <taxon>Parmales</taxon>
        <taxon>Triparmaceae</taxon>
        <taxon>Triparma</taxon>
    </lineage>
</organism>
<keyword evidence="4" id="KW-1185">Reference proteome</keyword>
<dbReference type="InterPro" id="IPR013083">
    <property type="entry name" value="Znf_RING/FYVE/PHD"/>
</dbReference>
<evidence type="ECO:0000313" key="4">
    <source>
        <dbReference type="Proteomes" id="UP001165082"/>
    </source>
</evidence>
<proteinExistence type="predicted"/>
<dbReference type="SMART" id="SM00504">
    <property type="entry name" value="Ubox"/>
    <property type="match status" value="1"/>
</dbReference>
<dbReference type="GO" id="GO:0004842">
    <property type="term" value="F:ubiquitin-protein transferase activity"/>
    <property type="evidence" value="ECO:0007669"/>
    <property type="project" value="InterPro"/>
</dbReference>
<dbReference type="Gene3D" id="3.30.40.10">
    <property type="entry name" value="Zinc/RING finger domain, C3HC4 (zinc finger)"/>
    <property type="match status" value="1"/>
</dbReference>
<dbReference type="OrthoDB" id="10064100at2759"/>
<comment type="caution">
    <text evidence="3">The sequence shown here is derived from an EMBL/GenBank/DDBJ whole genome shotgun (WGS) entry which is preliminary data.</text>
</comment>
<dbReference type="InterPro" id="IPR003613">
    <property type="entry name" value="Ubox_domain"/>
</dbReference>
<evidence type="ECO:0000259" key="2">
    <source>
        <dbReference type="PROSITE" id="PS51698"/>
    </source>
</evidence>
<reference evidence="3" key="1">
    <citation type="submission" date="2022-07" db="EMBL/GenBank/DDBJ databases">
        <title>Genome analysis of Parmales, a sister group of diatoms, reveals the evolutionary specialization of diatoms from phago-mixotrophs to photoautotrophs.</title>
        <authorList>
            <person name="Ban H."/>
            <person name="Sato S."/>
            <person name="Yoshikawa S."/>
            <person name="Kazumasa Y."/>
            <person name="Nakamura Y."/>
            <person name="Ichinomiya M."/>
            <person name="Saitoh K."/>
            <person name="Sato N."/>
            <person name="Blanc-Mathieu R."/>
            <person name="Endo H."/>
            <person name="Kuwata A."/>
            <person name="Ogata H."/>
        </authorList>
    </citation>
    <scope>NUCLEOTIDE SEQUENCE</scope>
</reference>
<feature type="region of interest" description="Disordered" evidence="1">
    <location>
        <begin position="60"/>
        <end position="121"/>
    </location>
</feature>
<dbReference type="AlphaFoldDB" id="A0A9W6ZVW0"/>
<dbReference type="PROSITE" id="PS51698">
    <property type="entry name" value="U_BOX"/>
    <property type="match status" value="1"/>
</dbReference>
<name>A0A9W6ZVW0_9STRA</name>
<gene>
    <name evidence="3" type="ORF">TrRE_jg3776</name>
</gene>
<accession>A0A9W6ZVW0</accession>
<dbReference type="PANTHER" id="PTHR46573:SF1">
    <property type="entry name" value="WD REPEAT, SAM AND U-BOX DOMAIN-CONTAINING PROTEIN 1"/>
    <property type="match status" value="1"/>
</dbReference>
<sequence length="185" mass="20684">MANPSDPLEKGGFVIDGRHGVHCSFHNTRKTGKTMETQSIEEAKSMSAMAAAAAHAQLAKAQQMQQMQQQQRYQQQQRPFAPPPAPFPPHPPTSYNPPLADHYTAPAPAESWTPPKSSELPPQFRCSIDGELMDDPVIAVDGYSYERYNLERYFRSHDVSPKTGQVLSNKTMMPNMALKEMIGNW</sequence>
<feature type="compositionally biased region" description="Pro residues" evidence="1">
    <location>
        <begin position="80"/>
        <end position="95"/>
    </location>
</feature>
<dbReference type="SUPFAM" id="SSF57850">
    <property type="entry name" value="RING/U-box"/>
    <property type="match status" value="1"/>
</dbReference>
<dbReference type="Proteomes" id="UP001165082">
    <property type="component" value="Unassembled WGS sequence"/>
</dbReference>
<feature type="non-terminal residue" evidence="3">
    <location>
        <position position="185"/>
    </location>
</feature>
<dbReference type="InterPro" id="IPR052085">
    <property type="entry name" value="WD-SAM-U-box"/>
</dbReference>
<dbReference type="EMBL" id="BRXZ01002202">
    <property type="protein sequence ID" value="GMH56860.1"/>
    <property type="molecule type" value="Genomic_DNA"/>
</dbReference>
<evidence type="ECO:0000256" key="1">
    <source>
        <dbReference type="SAM" id="MobiDB-lite"/>
    </source>
</evidence>